<evidence type="ECO:0000256" key="1">
    <source>
        <dbReference type="ARBA" id="ARBA00022723"/>
    </source>
</evidence>
<evidence type="ECO:0000259" key="8">
    <source>
        <dbReference type="SMART" id="SM00906"/>
    </source>
</evidence>
<accession>A0A517LLK4</accession>
<dbReference type="SMART" id="SM00906">
    <property type="entry name" value="Fungal_trans"/>
    <property type="match status" value="1"/>
</dbReference>
<keyword evidence="4" id="KW-0238">DNA-binding</keyword>
<dbReference type="EMBL" id="CP042199">
    <property type="protein sequence ID" value="QDS76501.1"/>
    <property type="molecule type" value="Genomic_DNA"/>
</dbReference>
<dbReference type="PANTHER" id="PTHR31313">
    <property type="entry name" value="TY1 ENHANCER ACTIVATOR"/>
    <property type="match status" value="1"/>
</dbReference>
<keyword evidence="3" id="KW-0805">Transcription regulation</keyword>
<evidence type="ECO:0000256" key="7">
    <source>
        <dbReference type="SAM" id="MobiDB-lite"/>
    </source>
</evidence>
<keyword evidence="6" id="KW-0539">Nucleus</keyword>
<organism evidence="9 10">
    <name type="scientific">Venturia effusa</name>
    <dbReference type="NCBI Taxonomy" id="50376"/>
    <lineage>
        <taxon>Eukaryota</taxon>
        <taxon>Fungi</taxon>
        <taxon>Dikarya</taxon>
        <taxon>Ascomycota</taxon>
        <taxon>Pezizomycotina</taxon>
        <taxon>Dothideomycetes</taxon>
        <taxon>Pleosporomycetidae</taxon>
        <taxon>Venturiales</taxon>
        <taxon>Venturiaceae</taxon>
        <taxon>Venturia</taxon>
    </lineage>
</organism>
<evidence type="ECO:0000256" key="3">
    <source>
        <dbReference type="ARBA" id="ARBA00023015"/>
    </source>
</evidence>
<evidence type="ECO:0000313" key="10">
    <source>
        <dbReference type="Proteomes" id="UP000316270"/>
    </source>
</evidence>
<dbReference type="GO" id="GO:0006351">
    <property type="term" value="P:DNA-templated transcription"/>
    <property type="evidence" value="ECO:0007669"/>
    <property type="project" value="InterPro"/>
</dbReference>
<sequence length="759" mass="85726">MYTKCDGTVPSCATCRVVYGTECGYDTDAYEAARRKTSGSKRDSSVLTGNVEYVVSQIRLLPEDEAQNLFWLIRSESDDDKIADALRHSRQKSKQLDPVLAGADSSTISGDPSAGQTFCYGHTSQLGLAENDTEYNPQKAPLILDSRDLSITWTDVTTDVHFIRYLLHLYFTWGNKFFPLVREQDFYCNFAQANASYCSSILVNAMCSYACHFTNEPAGRTDPDNPRTAGDHFFLRAKQLLDDSSETSCFTTVQALAILSVREASAGRDSSGYKFHGRALRMALELGMHLKHGREPTADDRIREETMWSLFILETAWSVCIGRVSQLPREALAIDSPKDMHSNNTWQIINDETRYEQRSRLRCDDAQLLHCFVKLSEIVGDLITMFFAPPPRSRMTSGRVRSFYQQLRRWYNNLPASLKLLDQTPPHIYILHMYYWTCMIHLFRPLVRLELDDGLPLIHCREIAIHAAVQVVKISADYRRLFPTRTVVLFWTHTLLSSGTLFLLDLPAKSLRVEDYTDANQHAMRNVAQILEHLSAMSDNHHFATRCAGIIRGLAEERKLMLPVTEPTSLPQHIGNDAPVQSNYSRPFSVPKRAFGLTADELEPPKAKNFPLRSQSMRHPSAQSHPYAMGSAPQMPQVPSLTPAKSFQPFDSYPPDPALSQARYHPPPVPFVDPNPPILWSPDGNGLPNYNNNTTASPMSVANMMSPIPTTDALIRDGFKLSDRWGWDPFGAHYPDFVPDMMQQGPSEGQQPPFQHHKF</sequence>
<dbReference type="InterPro" id="IPR001138">
    <property type="entry name" value="Zn2Cys6_DnaBD"/>
</dbReference>
<proteinExistence type="predicted"/>
<name>A0A517LLK4_9PEZI</name>
<evidence type="ECO:0000256" key="2">
    <source>
        <dbReference type="ARBA" id="ARBA00022833"/>
    </source>
</evidence>
<keyword evidence="5" id="KW-0804">Transcription</keyword>
<dbReference type="Pfam" id="PF04082">
    <property type="entry name" value="Fungal_trans"/>
    <property type="match status" value="1"/>
</dbReference>
<keyword evidence="10" id="KW-1185">Reference proteome</keyword>
<dbReference type="GO" id="GO:0003677">
    <property type="term" value="F:DNA binding"/>
    <property type="evidence" value="ECO:0007669"/>
    <property type="project" value="UniProtKB-KW"/>
</dbReference>
<dbReference type="Proteomes" id="UP000316270">
    <property type="component" value="Chromosome 15"/>
</dbReference>
<dbReference type="CDD" id="cd12148">
    <property type="entry name" value="fungal_TF_MHR"/>
    <property type="match status" value="1"/>
</dbReference>
<keyword evidence="2" id="KW-0862">Zinc</keyword>
<dbReference type="GO" id="GO:0000981">
    <property type="term" value="F:DNA-binding transcription factor activity, RNA polymerase II-specific"/>
    <property type="evidence" value="ECO:0007669"/>
    <property type="project" value="InterPro"/>
</dbReference>
<gene>
    <name evidence="9" type="ORF">FKW77_005513</name>
</gene>
<dbReference type="InterPro" id="IPR051615">
    <property type="entry name" value="Transcr_Regulatory_Elem"/>
</dbReference>
<dbReference type="GO" id="GO:0008270">
    <property type="term" value="F:zinc ion binding"/>
    <property type="evidence" value="ECO:0007669"/>
    <property type="project" value="InterPro"/>
</dbReference>
<reference evidence="9 10" key="1">
    <citation type="submission" date="2019-07" db="EMBL/GenBank/DDBJ databases">
        <title>Finished genome of Venturia effusa.</title>
        <authorList>
            <person name="Young C.A."/>
            <person name="Cox M.P."/>
            <person name="Ganley A.R.D."/>
            <person name="David W.J."/>
        </authorList>
    </citation>
    <scope>NUCLEOTIDE SEQUENCE [LARGE SCALE GENOMIC DNA]</scope>
    <source>
        <strain evidence="10">albino</strain>
    </source>
</reference>
<feature type="compositionally biased region" description="Polar residues" evidence="7">
    <location>
        <begin position="612"/>
        <end position="624"/>
    </location>
</feature>
<evidence type="ECO:0000256" key="5">
    <source>
        <dbReference type="ARBA" id="ARBA00023163"/>
    </source>
</evidence>
<keyword evidence="1" id="KW-0479">Metal-binding</keyword>
<evidence type="ECO:0000256" key="4">
    <source>
        <dbReference type="ARBA" id="ARBA00023125"/>
    </source>
</evidence>
<dbReference type="InterPro" id="IPR007219">
    <property type="entry name" value="XnlR_reg_dom"/>
</dbReference>
<dbReference type="PANTHER" id="PTHR31313:SF81">
    <property type="entry name" value="TY1 ENHANCER ACTIVATOR"/>
    <property type="match status" value="1"/>
</dbReference>
<dbReference type="AlphaFoldDB" id="A0A517LLK4"/>
<protein>
    <recommendedName>
        <fullName evidence="8">Xylanolytic transcriptional activator regulatory domain-containing protein</fullName>
    </recommendedName>
</protein>
<feature type="region of interest" description="Disordered" evidence="7">
    <location>
        <begin position="596"/>
        <end position="670"/>
    </location>
</feature>
<dbReference type="OrthoDB" id="2162761at2759"/>
<feature type="domain" description="Xylanolytic transcriptional activator regulatory" evidence="8">
    <location>
        <begin position="272"/>
        <end position="343"/>
    </location>
</feature>
<evidence type="ECO:0000256" key="6">
    <source>
        <dbReference type="ARBA" id="ARBA00023242"/>
    </source>
</evidence>
<evidence type="ECO:0000313" key="9">
    <source>
        <dbReference type="EMBL" id="QDS76501.1"/>
    </source>
</evidence>
<dbReference type="CDD" id="cd00067">
    <property type="entry name" value="GAL4"/>
    <property type="match status" value="1"/>
</dbReference>
<feature type="region of interest" description="Disordered" evidence="7">
    <location>
        <begin position="566"/>
        <end position="585"/>
    </location>
</feature>
<dbReference type="STRING" id="50376.A0A517LLK4"/>